<sequence length="314" mass="34558">MGQCVSSEGSSTTGAGVSASQPEARCQAPGCQRATDPASRSRYCIQHAVCKKQGCTKPRYRRGPYCQEHLHTCRTSRCLNEQAKVTDVWFTNNLCLVHQPEAVLQTYFYQDASNPEAVSGAEVNGHQQRTRRRRSHPKPKPTPTSVPESRDSSGDSSSESGDENAIVSGHQLPAVMPTIERDFDVEDGILPSIMKTSEEHRDDMPATPRRSQKTVHFADSPQRPSSPEKRFVDTTNTGPKETTNQSSPPLHSSRHRRRVEHRRSSPRMSSNSVVTAGHGREKRHTRSGSGGSSSTSNAIKTADVKRTTRTGANR</sequence>
<gene>
    <name evidence="1" type="ORF">CTRU02_200657</name>
</gene>
<evidence type="ECO:0000313" key="1">
    <source>
        <dbReference type="EMBL" id="KAL0942770.1"/>
    </source>
</evidence>
<reference evidence="1 2" key="1">
    <citation type="journal article" date="2020" name="Phytopathology">
        <title>Genome Sequence Resources of Colletotrichum truncatum, C. plurivorum, C. musicola, and C. sojae: Four Species Pathogenic to Soybean (Glycine max).</title>
        <authorList>
            <person name="Rogerio F."/>
            <person name="Boufleur T.R."/>
            <person name="Ciampi-Guillardi M."/>
            <person name="Sukno S.A."/>
            <person name="Thon M.R."/>
            <person name="Massola Junior N.S."/>
            <person name="Baroncelli R."/>
        </authorList>
    </citation>
    <scope>NUCLEOTIDE SEQUENCE [LARGE SCALE GENOMIC DNA]</scope>
    <source>
        <strain evidence="1 2">CMES1059</strain>
    </source>
</reference>
<dbReference type="EMBL" id="VUJX02000001">
    <property type="protein sequence ID" value="KAL0942770.1"/>
    <property type="molecule type" value="Genomic_DNA"/>
</dbReference>
<comment type="caution">
    <text evidence="1">The sequence shown here is derived from an EMBL/GenBank/DDBJ whole genome shotgun (WGS) entry which is preliminary data.</text>
</comment>
<protein>
    <submittedName>
        <fullName evidence="1">Uncharacterized protein</fullName>
    </submittedName>
</protein>
<keyword evidence="2" id="KW-1185">Reference proteome</keyword>
<evidence type="ECO:0000313" key="2">
    <source>
        <dbReference type="Proteomes" id="UP000805649"/>
    </source>
</evidence>
<name>A0ACC3ZF85_COLTU</name>
<accession>A0ACC3ZF85</accession>
<organism evidence="1 2">
    <name type="scientific">Colletotrichum truncatum</name>
    <name type="common">Anthracnose fungus</name>
    <name type="synonym">Colletotrichum capsici</name>
    <dbReference type="NCBI Taxonomy" id="5467"/>
    <lineage>
        <taxon>Eukaryota</taxon>
        <taxon>Fungi</taxon>
        <taxon>Dikarya</taxon>
        <taxon>Ascomycota</taxon>
        <taxon>Pezizomycotina</taxon>
        <taxon>Sordariomycetes</taxon>
        <taxon>Hypocreomycetidae</taxon>
        <taxon>Glomerellales</taxon>
        <taxon>Glomerellaceae</taxon>
        <taxon>Colletotrichum</taxon>
        <taxon>Colletotrichum truncatum species complex</taxon>
    </lineage>
</organism>
<dbReference type="Proteomes" id="UP000805649">
    <property type="component" value="Unassembled WGS sequence"/>
</dbReference>
<proteinExistence type="predicted"/>